<dbReference type="InterPro" id="IPR054828">
    <property type="entry name" value="Vit_B12_bind_prot"/>
</dbReference>
<keyword evidence="4" id="KW-1185">Reference proteome</keyword>
<dbReference type="RefSeq" id="WP_200384133.1">
    <property type="nucleotide sequence ID" value="NZ_JACIGE010000017.1"/>
</dbReference>
<evidence type="ECO:0000313" key="3">
    <source>
        <dbReference type="EMBL" id="MBB4249068.1"/>
    </source>
</evidence>
<name>A0A840GEK7_RHOTE</name>
<dbReference type="EMBL" id="JACIGE010000017">
    <property type="protein sequence ID" value="MBB4249068.1"/>
    <property type="molecule type" value="Genomic_DNA"/>
</dbReference>
<evidence type="ECO:0000313" key="4">
    <source>
        <dbReference type="Proteomes" id="UP000587070"/>
    </source>
</evidence>
<feature type="domain" description="Fe/B12 periplasmic-binding" evidence="2">
    <location>
        <begin position="49"/>
        <end position="294"/>
    </location>
</feature>
<dbReference type="InterPro" id="IPR050902">
    <property type="entry name" value="ABC_Transporter_SBP"/>
</dbReference>
<dbReference type="GO" id="GO:0071281">
    <property type="term" value="P:cellular response to iron ion"/>
    <property type="evidence" value="ECO:0007669"/>
    <property type="project" value="TreeGrafter"/>
</dbReference>
<reference evidence="3 4" key="1">
    <citation type="submission" date="2020-08" db="EMBL/GenBank/DDBJ databases">
        <title>Genome sequencing of Purple Non-Sulfur Bacteria from various extreme environments.</title>
        <authorList>
            <person name="Mayer M."/>
        </authorList>
    </citation>
    <scope>NUCLEOTIDE SEQUENCE [LARGE SCALE GENOMIC DNA]</scope>
    <source>
        <strain evidence="3 4">2761</strain>
    </source>
</reference>
<dbReference type="PROSITE" id="PS50983">
    <property type="entry name" value="FE_B12_PBP"/>
    <property type="match status" value="1"/>
</dbReference>
<dbReference type="SUPFAM" id="SSF53807">
    <property type="entry name" value="Helical backbone' metal receptor"/>
    <property type="match status" value="1"/>
</dbReference>
<dbReference type="Gene3D" id="3.40.50.1980">
    <property type="entry name" value="Nitrogenase molybdenum iron protein domain"/>
    <property type="match status" value="2"/>
</dbReference>
<evidence type="ECO:0000259" key="2">
    <source>
        <dbReference type="PROSITE" id="PS50983"/>
    </source>
</evidence>
<dbReference type="InterPro" id="IPR002491">
    <property type="entry name" value="ABC_transptr_periplasmic_BD"/>
</dbReference>
<dbReference type="AlphaFoldDB" id="A0A840GEK7"/>
<dbReference type="Pfam" id="PF01497">
    <property type="entry name" value="Peripla_BP_2"/>
    <property type="match status" value="1"/>
</dbReference>
<comment type="caution">
    <text evidence="3">The sequence shown here is derived from an EMBL/GenBank/DDBJ whole genome shotgun (WGS) entry which is preliminary data.</text>
</comment>
<proteinExistence type="predicted"/>
<evidence type="ECO:0000256" key="1">
    <source>
        <dbReference type="ARBA" id="ARBA00022729"/>
    </source>
</evidence>
<dbReference type="Proteomes" id="UP000587070">
    <property type="component" value="Unassembled WGS sequence"/>
</dbReference>
<protein>
    <submittedName>
        <fullName evidence="3">Iron complex transport system substrate-binding protein</fullName>
    </submittedName>
</protein>
<organism evidence="3 4">
    <name type="scientific">Rhodocyclus tenuis</name>
    <name type="common">Rhodospirillum tenue</name>
    <dbReference type="NCBI Taxonomy" id="1066"/>
    <lineage>
        <taxon>Bacteria</taxon>
        <taxon>Pseudomonadati</taxon>
        <taxon>Pseudomonadota</taxon>
        <taxon>Betaproteobacteria</taxon>
        <taxon>Rhodocyclales</taxon>
        <taxon>Rhodocyclaceae</taxon>
        <taxon>Rhodocyclus</taxon>
    </lineage>
</organism>
<sequence>MRKTLLPWPVLVALFLVWPGLLLSAAAMAQITLKDDRGVSVSLPAPPQRIVSLVPALSESLCVLGACARIVATDRYSNYPSALLRTPKVGEIISPDIDAIVALKPDLVLIGYVPRVAERLQARGLKVLLLEQRNQRDVQRALGILGRLLGLRDPDAAWREIDARIARAAQSVPAAARGLSFYYEFESSLYAASEASFIGESLARLGARNVVPARLGLFPRLSPEYVPRADPQVIMVARRDALSLPKRAGWGQIRAVREQRICWLQDDEADVLARPGPRLGEAAEILARCLRAAASGPIAPPPRQMPLAAAWP</sequence>
<accession>A0A840GEK7</accession>
<dbReference type="NCBIfam" id="NF038402">
    <property type="entry name" value="TroA_like"/>
    <property type="match status" value="1"/>
</dbReference>
<keyword evidence="1" id="KW-0732">Signal</keyword>
<gene>
    <name evidence="3" type="ORF">GGD90_003471</name>
</gene>
<dbReference type="PANTHER" id="PTHR30535">
    <property type="entry name" value="VITAMIN B12-BINDING PROTEIN"/>
    <property type="match status" value="1"/>
</dbReference>
<dbReference type="PANTHER" id="PTHR30535:SF34">
    <property type="entry name" value="MOLYBDATE-BINDING PROTEIN MOLA"/>
    <property type="match status" value="1"/>
</dbReference>